<protein>
    <submittedName>
        <fullName evidence="1">Uncharacterized protein</fullName>
    </submittedName>
</protein>
<organism evidence="1 2">
    <name type="scientific">Rhizophagus clarus</name>
    <dbReference type="NCBI Taxonomy" id="94130"/>
    <lineage>
        <taxon>Eukaryota</taxon>
        <taxon>Fungi</taxon>
        <taxon>Fungi incertae sedis</taxon>
        <taxon>Mucoromycota</taxon>
        <taxon>Glomeromycotina</taxon>
        <taxon>Glomeromycetes</taxon>
        <taxon>Glomerales</taxon>
        <taxon>Glomeraceae</taxon>
        <taxon>Rhizophagus</taxon>
    </lineage>
</organism>
<dbReference type="AlphaFoldDB" id="A0A8H3KPY5"/>
<accession>A0A8H3KPY5</accession>
<dbReference type="Proteomes" id="UP000615446">
    <property type="component" value="Unassembled WGS sequence"/>
</dbReference>
<evidence type="ECO:0000313" key="2">
    <source>
        <dbReference type="Proteomes" id="UP000615446"/>
    </source>
</evidence>
<comment type="caution">
    <text evidence="1">The sequence shown here is derived from an EMBL/GenBank/DDBJ whole genome shotgun (WGS) entry which is preliminary data.</text>
</comment>
<reference evidence="1" key="1">
    <citation type="submission" date="2019-10" db="EMBL/GenBank/DDBJ databases">
        <title>Conservation and host-specific expression of non-tandemly repeated heterogenous ribosome RNA gene in arbuscular mycorrhizal fungi.</title>
        <authorList>
            <person name="Maeda T."/>
            <person name="Kobayashi Y."/>
            <person name="Nakagawa T."/>
            <person name="Ezawa T."/>
            <person name="Yamaguchi K."/>
            <person name="Bino T."/>
            <person name="Nishimoto Y."/>
            <person name="Shigenobu S."/>
            <person name="Kawaguchi M."/>
        </authorList>
    </citation>
    <scope>NUCLEOTIDE SEQUENCE</scope>
    <source>
        <strain evidence="1">HR1</strain>
    </source>
</reference>
<gene>
    <name evidence="1" type="ORF">RCL2_000022700</name>
</gene>
<dbReference type="EMBL" id="BLAL01000004">
    <property type="protein sequence ID" value="GES72669.1"/>
    <property type="molecule type" value="Genomic_DNA"/>
</dbReference>
<sequence>MVEPLDIHIVEENDKRVKKLNKKLPCPVTQAIGTAAKIGLTKAAEEALLAFDLILRKKNAMAVDSNLNAQASELIPKKDPPQQVASISFTD</sequence>
<name>A0A8H3KPY5_9GLOM</name>
<evidence type="ECO:0000313" key="1">
    <source>
        <dbReference type="EMBL" id="GES72669.1"/>
    </source>
</evidence>
<proteinExistence type="predicted"/>